<dbReference type="SUPFAM" id="SSF63380">
    <property type="entry name" value="Riboflavin synthase domain-like"/>
    <property type="match status" value="1"/>
</dbReference>
<dbReference type="GO" id="GO:0016491">
    <property type="term" value="F:oxidoreductase activity"/>
    <property type="evidence" value="ECO:0007669"/>
    <property type="project" value="InterPro"/>
</dbReference>
<dbReference type="SUPFAM" id="SSF53335">
    <property type="entry name" value="S-adenosyl-L-methionine-dependent methyltransferases"/>
    <property type="match status" value="1"/>
</dbReference>
<evidence type="ECO:0000256" key="1">
    <source>
        <dbReference type="ARBA" id="ARBA00022603"/>
    </source>
</evidence>
<dbReference type="Pfam" id="PF08021">
    <property type="entry name" value="FAD_binding_9"/>
    <property type="match status" value="1"/>
</dbReference>
<dbReference type="Gene3D" id="1.10.10.10">
    <property type="entry name" value="Winged helix-like DNA-binding domain superfamily/Winged helix DNA-binding domain"/>
    <property type="match status" value="1"/>
</dbReference>
<sequence>MLIREVVIDSTVRPNAAILNSAWQPRSLFATSLYPIGWGSAVRNEDYVSSSLRPIDVFPITTRVLDVLRVSDVTPGMRRVTLGGPGLAAHTADTGYPVQAFRSDGFDDEFKIILKHPDADVVVAPTQADGVLNWPMDNPLLVARTYTVRRWDPAAGEIDVDVVRHDSGPAGRWAQTVEPGEQVQIAGPKASSGQPEGADWILAAGDETALPAIGRWLENWPHGVPGQIFIEVAEQSHRQQLTQPDGVQLTWLVRDGAPAGTTSLLHDAVRAAPWWEGRVFVWLAGESLTLAPIRRWLRHEKQLPKAQLDVTGYWRRQPHAEDTGGLDVLGSTATHTLKLQKLADIVPGFAIRTAITMGLAAALESGPRTSGQIAAQTAAPETGIAKLLRYLASLGLVSRTADGRYGLTDFGAELNNDHLAGELDFAADHALRELAGLLCLTDAVESGRHGGSAWFSDAAPETVLTEPAVVAERIADEATKAGYLAGPLAHSPELRGLGSLAVMGLGAAVIASVLVREHDRLQVTVLATPAEIEVLRASAPAHERVRCAPADAGDAPEPTDAVLLVNVLNGSSDADAARHLRAIADGLNPGGRILVLTEVFDAQRAYPHDYAEDLIDFGLFGGGSRDHGEYASLFAAAGLGGMRGETLGWGFTLVSLAPRRPQDEG</sequence>
<evidence type="ECO:0000259" key="4">
    <source>
        <dbReference type="PROSITE" id="PS51384"/>
    </source>
</evidence>
<keyword evidence="6" id="KW-1185">Reference proteome</keyword>
<dbReference type="InterPro" id="IPR016461">
    <property type="entry name" value="COMT-like"/>
</dbReference>
<dbReference type="Proteomes" id="UP001431656">
    <property type="component" value="Chromosome"/>
</dbReference>
<dbReference type="InterPro" id="IPR039261">
    <property type="entry name" value="FNR_nucleotide-bd"/>
</dbReference>
<dbReference type="InterPro" id="IPR013113">
    <property type="entry name" value="SIP_FAD-bd"/>
</dbReference>
<organism evidence="5 6">
    <name type="scientific">Brooklawnia propionicigenes</name>
    <dbReference type="NCBI Taxonomy" id="3041175"/>
    <lineage>
        <taxon>Bacteria</taxon>
        <taxon>Bacillati</taxon>
        <taxon>Actinomycetota</taxon>
        <taxon>Actinomycetes</taxon>
        <taxon>Propionibacteriales</taxon>
        <taxon>Propionibacteriaceae</taxon>
        <taxon>Brooklawnia</taxon>
    </lineage>
</organism>
<protein>
    <recommendedName>
        <fullName evidence="4">FAD-binding FR-type domain-containing protein</fullName>
    </recommendedName>
</protein>
<dbReference type="AlphaFoldDB" id="A0AAN0K5S3"/>
<evidence type="ECO:0000256" key="2">
    <source>
        <dbReference type="ARBA" id="ARBA00022679"/>
    </source>
</evidence>
<dbReference type="Gene3D" id="3.40.50.150">
    <property type="entry name" value="Vaccinia Virus protein VP39"/>
    <property type="match status" value="1"/>
</dbReference>
<keyword evidence="2" id="KW-0808">Transferase</keyword>
<name>A0AAN0K5S3_9ACTN</name>
<dbReference type="InterPro" id="IPR039374">
    <property type="entry name" value="SIP_fam"/>
</dbReference>
<dbReference type="GO" id="GO:0008171">
    <property type="term" value="F:O-methyltransferase activity"/>
    <property type="evidence" value="ECO:0007669"/>
    <property type="project" value="InterPro"/>
</dbReference>
<dbReference type="KEGG" id="broo:brsh051_02060"/>
<accession>A0AAN0K5S3</accession>
<dbReference type="CDD" id="cd06193">
    <property type="entry name" value="siderophore_interacting"/>
    <property type="match status" value="1"/>
</dbReference>
<dbReference type="GO" id="GO:0032259">
    <property type="term" value="P:methylation"/>
    <property type="evidence" value="ECO:0007669"/>
    <property type="project" value="UniProtKB-KW"/>
</dbReference>
<dbReference type="GO" id="GO:0046983">
    <property type="term" value="F:protein dimerization activity"/>
    <property type="evidence" value="ECO:0007669"/>
    <property type="project" value="InterPro"/>
</dbReference>
<dbReference type="Pfam" id="PF08100">
    <property type="entry name" value="Dimerisation"/>
    <property type="match status" value="1"/>
</dbReference>
<dbReference type="InterPro" id="IPR017938">
    <property type="entry name" value="Riboflavin_synthase-like_b-brl"/>
</dbReference>
<gene>
    <name evidence="5" type="ORF">brsh051_02060</name>
</gene>
<dbReference type="InterPro" id="IPR029063">
    <property type="entry name" value="SAM-dependent_MTases_sf"/>
</dbReference>
<dbReference type="InterPro" id="IPR001077">
    <property type="entry name" value="COMT_C"/>
</dbReference>
<dbReference type="PANTHER" id="PTHR30157:SF0">
    <property type="entry name" value="NADPH-DEPENDENT FERRIC-CHELATE REDUCTASE"/>
    <property type="match status" value="1"/>
</dbReference>
<evidence type="ECO:0000313" key="5">
    <source>
        <dbReference type="EMBL" id="BEH00925.1"/>
    </source>
</evidence>
<reference evidence="5" key="1">
    <citation type="journal article" date="2024" name="Int. J. Syst. Evol. Microbiol.">
        <title>Brooklawnia propionicigenes sp. nov., a facultatively anaerobic, propionate-producing bacterium isolated from a methanogenic reactor treating waste from cattle farms.</title>
        <authorList>
            <person name="Akita Y."/>
            <person name="Ueki A."/>
            <person name="Tonouchi A."/>
            <person name="Sugawara Y."/>
            <person name="Honma S."/>
            <person name="Kaku N."/>
            <person name="Ueki K."/>
        </authorList>
    </citation>
    <scope>NUCLEOTIDE SEQUENCE</scope>
    <source>
        <strain evidence="5">SH051</strain>
    </source>
</reference>
<dbReference type="PROSITE" id="PS51683">
    <property type="entry name" value="SAM_OMT_II"/>
    <property type="match status" value="1"/>
</dbReference>
<dbReference type="InterPro" id="IPR036388">
    <property type="entry name" value="WH-like_DNA-bd_sf"/>
</dbReference>
<keyword evidence="3" id="KW-0949">S-adenosyl-L-methionine</keyword>
<dbReference type="EMBL" id="AP028056">
    <property type="protein sequence ID" value="BEH00925.1"/>
    <property type="molecule type" value="Genomic_DNA"/>
</dbReference>
<keyword evidence="1" id="KW-0489">Methyltransferase</keyword>
<dbReference type="Gene3D" id="1.10.287.1350">
    <property type="match status" value="1"/>
</dbReference>
<evidence type="ECO:0000313" key="6">
    <source>
        <dbReference type="Proteomes" id="UP001431656"/>
    </source>
</evidence>
<dbReference type="InterPro" id="IPR036390">
    <property type="entry name" value="WH_DNA-bd_sf"/>
</dbReference>
<dbReference type="InterPro" id="IPR017927">
    <property type="entry name" value="FAD-bd_FR_type"/>
</dbReference>
<feature type="domain" description="FAD-binding FR-type" evidence="4">
    <location>
        <begin position="57"/>
        <end position="195"/>
    </location>
</feature>
<dbReference type="Gene3D" id="2.40.30.10">
    <property type="entry name" value="Translation factors"/>
    <property type="match status" value="1"/>
</dbReference>
<proteinExistence type="predicted"/>
<dbReference type="PANTHER" id="PTHR30157">
    <property type="entry name" value="FERRIC REDUCTASE, NADPH-DEPENDENT"/>
    <property type="match status" value="1"/>
</dbReference>
<dbReference type="InterPro" id="IPR012967">
    <property type="entry name" value="COMT_dimerisation"/>
</dbReference>
<dbReference type="SUPFAM" id="SSF46785">
    <property type="entry name" value="Winged helix' DNA-binding domain"/>
    <property type="match status" value="1"/>
</dbReference>
<dbReference type="Gene3D" id="3.40.50.80">
    <property type="entry name" value="Nucleotide-binding domain of ferredoxin-NADP reductase (FNR) module"/>
    <property type="match status" value="1"/>
</dbReference>
<dbReference type="InterPro" id="IPR007037">
    <property type="entry name" value="SIP_rossman_dom"/>
</dbReference>
<dbReference type="Pfam" id="PF00891">
    <property type="entry name" value="Methyltransf_2"/>
    <property type="match status" value="1"/>
</dbReference>
<evidence type="ECO:0000256" key="3">
    <source>
        <dbReference type="ARBA" id="ARBA00022691"/>
    </source>
</evidence>
<dbReference type="PROSITE" id="PS51384">
    <property type="entry name" value="FAD_FR"/>
    <property type="match status" value="1"/>
</dbReference>
<dbReference type="Pfam" id="PF04954">
    <property type="entry name" value="SIP"/>
    <property type="match status" value="1"/>
</dbReference>